<accession>A0A7K4MNK5</accession>
<evidence type="ECO:0000313" key="1">
    <source>
        <dbReference type="EMBL" id="NWJ30150.1"/>
    </source>
</evidence>
<sequence>MSTDSAKPKRGIMIDVFLEDAVEKQIKEIQKVENLKDERDVIYRAIQSYFEKVTKNETVSDGVKFEKTNKTSFDGTVDFSQLSGILKNIETNGLIERLPQSDIYGLDGAGIIWIFHNRLLPVKFSLLCLSQMIMEQNDPWIDLVDLKKYVQDSAKNFVDILDNFPDIENDFGVTTGFPRSFSSIRNANKDLDVDKILLFRSRSKKRFSEQFVGRKLRLKQIQNQRMLSERYCIGGACFEMDLIHAKSVYKNNQEQNHDDSTKMKKKIVVTLNERGLKFVLLKNNLMDFVYGHSSTKPEKIFSDDEKNFYLNEILSRFEFENDFVSDLIMGGTIESSNYLIKVFVEKYLKFLKMKFPDKALPEFKWSPGTFRIRALVIMARLIEFGIFKKQPGTKSGPYILQEINV</sequence>
<dbReference type="Proteomes" id="UP000568446">
    <property type="component" value="Unassembled WGS sequence"/>
</dbReference>
<name>A0A7K4MNK5_9ARCH</name>
<dbReference type="AlphaFoldDB" id="A0A7K4MNK5"/>
<protein>
    <submittedName>
        <fullName evidence="1">Uncharacterized protein</fullName>
    </submittedName>
</protein>
<dbReference type="EMBL" id="JACATK010000030">
    <property type="protein sequence ID" value="NWJ30150.1"/>
    <property type="molecule type" value="Genomic_DNA"/>
</dbReference>
<gene>
    <name evidence="1" type="ORF">HX850_04465</name>
</gene>
<evidence type="ECO:0000313" key="2">
    <source>
        <dbReference type="Proteomes" id="UP000568446"/>
    </source>
</evidence>
<proteinExistence type="predicted"/>
<organism evidence="1 2">
    <name type="scientific">Marine Group I thaumarchaeote</name>
    <dbReference type="NCBI Taxonomy" id="2511932"/>
    <lineage>
        <taxon>Archaea</taxon>
        <taxon>Nitrososphaerota</taxon>
        <taxon>Marine Group I</taxon>
    </lineage>
</organism>
<reference evidence="1 2" key="1">
    <citation type="journal article" date="2019" name="Environ. Microbiol.">
        <title>Genomics insights into ecotype formation of ammonia-oxidizing archaea in the deep ocean.</title>
        <authorList>
            <person name="Wang Y."/>
            <person name="Huang J.M."/>
            <person name="Cui G.J."/>
            <person name="Nunoura T."/>
            <person name="Takaki Y."/>
            <person name="Li W.L."/>
            <person name="Li J."/>
            <person name="Gao Z.M."/>
            <person name="Takai K."/>
            <person name="Zhang A.Q."/>
            <person name="Stepanauskas R."/>
        </authorList>
    </citation>
    <scope>NUCLEOTIDE SEQUENCE [LARGE SCALE GENOMIC DNA]</scope>
    <source>
        <strain evidence="1 2">C4</strain>
    </source>
</reference>
<comment type="caution">
    <text evidence="1">The sequence shown here is derived from an EMBL/GenBank/DDBJ whole genome shotgun (WGS) entry which is preliminary data.</text>
</comment>